<keyword evidence="2" id="KW-1185">Reference proteome</keyword>
<dbReference type="AlphaFoldDB" id="A0A3N4HIP6"/>
<reference evidence="1 2" key="1">
    <citation type="journal article" date="2018" name="Nat. Ecol. Evol.">
        <title>Pezizomycetes genomes reveal the molecular basis of ectomycorrhizal truffle lifestyle.</title>
        <authorList>
            <person name="Murat C."/>
            <person name="Payen T."/>
            <person name="Noel B."/>
            <person name="Kuo A."/>
            <person name="Morin E."/>
            <person name="Chen J."/>
            <person name="Kohler A."/>
            <person name="Krizsan K."/>
            <person name="Balestrini R."/>
            <person name="Da Silva C."/>
            <person name="Montanini B."/>
            <person name="Hainaut M."/>
            <person name="Levati E."/>
            <person name="Barry K.W."/>
            <person name="Belfiori B."/>
            <person name="Cichocki N."/>
            <person name="Clum A."/>
            <person name="Dockter R.B."/>
            <person name="Fauchery L."/>
            <person name="Guy J."/>
            <person name="Iotti M."/>
            <person name="Le Tacon F."/>
            <person name="Lindquist E.A."/>
            <person name="Lipzen A."/>
            <person name="Malagnac F."/>
            <person name="Mello A."/>
            <person name="Molinier V."/>
            <person name="Miyauchi S."/>
            <person name="Poulain J."/>
            <person name="Riccioni C."/>
            <person name="Rubini A."/>
            <person name="Sitrit Y."/>
            <person name="Splivallo R."/>
            <person name="Traeger S."/>
            <person name="Wang M."/>
            <person name="Zifcakova L."/>
            <person name="Wipf D."/>
            <person name="Zambonelli A."/>
            <person name="Paolocci F."/>
            <person name="Nowrousian M."/>
            <person name="Ottonello S."/>
            <person name="Baldrian P."/>
            <person name="Spatafora J.W."/>
            <person name="Henrissat B."/>
            <person name="Nagy L.G."/>
            <person name="Aury J.M."/>
            <person name="Wincker P."/>
            <person name="Grigoriev I.V."/>
            <person name="Bonfante P."/>
            <person name="Martin F.M."/>
        </authorList>
    </citation>
    <scope>NUCLEOTIDE SEQUENCE [LARGE SCALE GENOMIC DNA]</scope>
    <source>
        <strain evidence="1 2">RN42</strain>
    </source>
</reference>
<protein>
    <submittedName>
        <fullName evidence="1">Uncharacterized protein</fullName>
    </submittedName>
</protein>
<name>A0A3N4HIP6_ASCIM</name>
<sequence>MEPEIEGGQDGLQNDEGTGQLDQQRYDFFSAADVRRVCMLDDRFAEREKELVRVAIGQLSVKLPEDHPGFEFQRLSVRHMSNLLFLGVERLLSVSVPYRPNIIIRVHQTWDLLMLNLAGAFPLEQHRYAEVFLRQAQCLVISICSKHDHPLASGHPVHPLPPAEPMNPRPPKSWMLPPKLLCVQRLRRGEETIGFFAGITFGDSVARGEPVLNDRTRLYSKIPEVAFVAAGEGKGQCAEWYGEGIAITILRDTLGGIPNAAEVVEGPEWVLETASSFIRQGSPPRVADATRTMFKACCEVICQPRIAAVNAVMRIDDVSVLRIVDQVYAFNDKLNAQLAVAETEKERRQLRHWRSLIKEPRV</sequence>
<gene>
    <name evidence="1" type="ORF">BJ508DRAFT_313450</name>
</gene>
<organism evidence="1 2">
    <name type="scientific">Ascobolus immersus RN42</name>
    <dbReference type="NCBI Taxonomy" id="1160509"/>
    <lineage>
        <taxon>Eukaryota</taxon>
        <taxon>Fungi</taxon>
        <taxon>Dikarya</taxon>
        <taxon>Ascomycota</taxon>
        <taxon>Pezizomycotina</taxon>
        <taxon>Pezizomycetes</taxon>
        <taxon>Pezizales</taxon>
        <taxon>Ascobolaceae</taxon>
        <taxon>Ascobolus</taxon>
    </lineage>
</organism>
<dbReference type="Proteomes" id="UP000275078">
    <property type="component" value="Unassembled WGS sequence"/>
</dbReference>
<proteinExistence type="predicted"/>
<dbReference type="EMBL" id="ML119810">
    <property type="protein sequence ID" value="RPA73812.1"/>
    <property type="molecule type" value="Genomic_DNA"/>
</dbReference>
<accession>A0A3N4HIP6</accession>
<evidence type="ECO:0000313" key="2">
    <source>
        <dbReference type="Proteomes" id="UP000275078"/>
    </source>
</evidence>
<evidence type="ECO:0000313" key="1">
    <source>
        <dbReference type="EMBL" id="RPA73812.1"/>
    </source>
</evidence>